<keyword evidence="2" id="KW-0812">Transmembrane</keyword>
<proteinExistence type="predicted"/>
<feature type="transmembrane region" description="Helical" evidence="2">
    <location>
        <begin position="344"/>
        <end position="363"/>
    </location>
</feature>
<evidence type="ECO:0000256" key="2">
    <source>
        <dbReference type="SAM" id="Phobius"/>
    </source>
</evidence>
<dbReference type="AlphaFoldDB" id="A0A2P5HNV4"/>
<accession>A0A2P5HNV4</accession>
<keyword evidence="3" id="KW-0732">Signal</keyword>
<keyword evidence="2" id="KW-1133">Transmembrane helix</keyword>
<feature type="region of interest" description="Disordered" evidence="1">
    <location>
        <begin position="187"/>
        <end position="335"/>
    </location>
</feature>
<reference evidence="4" key="1">
    <citation type="submission" date="2017-09" db="EMBL/GenBank/DDBJ databases">
        <title>Polyketide synthases of a Diaporthe helianthi virulent isolate.</title>
        <authorList>
            <person name="Baroncelli R."/>
        </authorList>
    </citation>
    <scope>NUCLEOTIDE SEQUENCE [LARGE SCALE GENOMIC DNA]</scope>
    <source>
        <strain evidence="4">7/96</strain>
    </source>
</reference>
<keyword evidence="2" id="KW-0472">Membrane</keyword>
<sequence>MSTNVRSLSALMAAAMLAPIAAAEYCPLEVRTATVTACFTNNGAAVKPTCDVACPTPVAMPKEEGPVQVFVQAPKCDSCGCDTCAHTNIYTTTYDVFCPTGLSKQEYVVTEVYAGMSAKPSVTEAPKIPFGFAVGVQTCNECGNKPVIATLTYPAEGCPYVKSMSGPQGAPEGSPAYAVCVDSPAGPGQPILPGEPGSVGGGPGAGPNNVPGSSPGGGAQPAPAPAPMAPAGGSAPVAPAGGSAPVAPGAGGSAPVAPGAGGSAPVAPGSAPVAPAGGDAPMAPAGGDAPMAPAGGDAPMAPGGGSSPAGGASPAPPAEDGSVPPPSQPTDSSDMVQVAAAHPAFVPVTMGTVLGFLLAFVAAL</sequence>
<name>A0A2P5HNV4_DIAHE</name>
<dbReference type="EMBL" id="MAVT02001136">
    <property type="protein sequence ID" value="POS71911.1"/>
    <property type="molecule type" value="Genomic_DNA"/>
</dbReference>
<evidence type="ECO:0000313" key="4">
    <source>
        <dbReference type="EMBL" id="POS71911.1"/>
    </source>
</evidence>
<dbReference type="InParanoid" id="A0A2P5HNV4"/>
<comment type="caution">
    <text evidence="4">The sequence shown here is derived from an EMBL/GenBank/DDBJ whole genome shotgun (WGS) entry which is preliminary data.</text>
</comment>
<dbReference type="STRING" id="158607.A0A2P5HNV4"/>
<gene>
    <name evidence="4" type="ORF">DHEL01_v209694</name>
</gene>
<feature type="chain" id="PRO_5015132170" evidence="3">
    <location>
        <begin position="24"/>
        <end position="364"/>
    </location>
</feature>
<feature type="signal peptide" evidence="3">
    <location>
        <begin position="1"/>
        <end position="23"/>
    </location>
</feature>
<dbReference type="Proteomes" id="UP000094444">
    <property type="component" value="Unassembled WGS sequence"/>
</dbReference>
<keyword evidence="5" id="KW-1185">Reference proteome</keyword>
<evidence type="ECO:0000256" key="3">
    <source>
        <dbReference type="SAM" id="SignalP"/>
    </source>
</evidence>
<feature type="compositionally biased region" description="Low complexity" evidence="1">
    <location>
        <begin position="229"/>
        <end position="301"/>
    </location>
</feature>
<organism evidence="4 5">
    <name type="scientific">Diaporthe helianthi</name>
    <dbReference type="NCBI Taxonomy" id="158607"/>
    <lineage>
        <taxon>Eukaryota</taxon>
        <taxon>Fungi</taxon>
        <taxon>Dikarya</taxon>
        <taxon>Ascomycota</taxon>
        <taxon>Pezizomycotina</taxon>
        <taxon>Sordariomycetes</taxon>
        <taxon>Sordariomycetidae</taxon>
        <taxon>Diaporthales</taxon>
        <taxon>Diaporthaceae</taxon>
        <taxon>Diaporthe</taxon>
    </lineage>
</organism>
<evidence type="ECO:0000313" key="5">
    <source>
        <dbReference type="Proteomes" id="UP000094444"/>
    </source>
</evidence>
<evidence type="ECO:0000256" key="1">
    <source>
        <dbReference type="SAM" id="MobiDB-lite"/>
    </source>
</evidence>
<protein>
    <submittedName>
        <fullName evidence="4">Uncharacterized protein</fullName>
    </submittedName>
</protein>
<dbReference type="OrthoDB" id="5101370at2759"/>